<dbReference type="EMBL" id="LR031873">
    <property type="protein sequence ID" value="VDD11175.1"/>
    <property type="molecule type" value="Genomic_DNA"/>
</dbReference>
<proteinExistence type="predicted"/>
<evidence type="ECO:0000313" key="1">
    <source>
        <dbReference type="EMBL" id="VDD11175.1"/>
    </source>
</evidence>
<gene>
    <name evidence="1" type="ORF">BOLC4T26019H</name>
</gene>
<organism evidence="1">
    <name type="scientific">Brassica oleracea</name>
    <name type="common">Wild cabbage</name>
    <dbReference type="NCBI Taxonomy" id="3712"/>
    <lineage>
        <taxon>Eukaryota</taxon>
        <taxon>Viridiplantae</taxon>
        <taxon>Streptophyta</taxon>
        <taxon>Embryophyta</taxon>
        <taxon>Tracheophyta</taxon>
        <taxon>Spermatophyta</taxon>
        <taxon>Magnoliopsida</taxon>
        <taxon>eudicotyledons</taxon>
        <taxon>Gunneridae</taxon>
        <taxon>Pentapetalae</taxon>
        <taxon>rosids</taxon>
        <taxon>malvids</taxon>
        <taxon>Brassicales</taxon>
        <taxon>Brassicaceae</taxon>
        <taxon>Brassiceae</taxon>
        <taxon>Brassica</taxon>
    </lineage>
</organism>
<sequence>MRGTRRKHVWSESSMRTYTTTSSPYQIMLQHLSFSFKSISFFLKLNVMVLVSANNNE</sequence>
<protein>
    <submittedName>
        <fullName evidence="1">Uncharacterized protein</fullName>
    </submittedName>
</protein>
<name>A0A3P6CL40_BRAOL</name>
<dbReference type="AlphaFoldDB" id="A0A3P6CL40"/>
<accession>A0A3P6CL40</accession>
<reference evidence="1" key="1">
    <citation type="submission" date="2018-11" db="EMBL/GenBank/DDBJ databases">
        <authorList>
            <consortium name="Genoscope - CEA"/>
            <person name="William W."/>
        </authorList>
    </citation>
    <scope>NUCLEOTIDE SEQUENCE</scope>
</reference>